<name>Q2SNT7_HAHCH</name>
<dbReference type="Proteomes" id="UP000000238">
    <property type="component" value="Chromosome"/>
</dbReference>
<protein>
    <recommendedName>
        <fullName evidence="3">DUF4288 domain-containing protein</fullName>
    </recommendedName>
</protein>
<evidence type="ECO:0008006" key="3">
    <source>
        <dbReference type="Google" id="ProtNLM"/>
    </source>
</evidence>
<dbReference type="OrthoDB" id="6882747at2"/>
<evidence type="ECO:0000313" key="2">
    <source>
        <dbReference type="Proteomes" id="UP000000238"/>
    </source>
</evidence>
<gene>
    <name evidence="1" type="ordered locus">HCH_00792</name>
</gene>
<dbReference type="RefSeq" id="WP_011394764.1">
    <property type="nucleotide sequence ID" value="NC_007645.1"/>
</dbReference>
<dbReference type="EMBL" id="CP000155">
    <property type="protein sequence ID" value="ABC27687.1"/>
    <property type="molecule type" value="Genomic_DNA"/>
</dbReference>
<dbReference type="HOGENOM" id="CLU_2246188_0_0_6"/>
<dbReference type="AlphaFoldDB" id="Q2SNT7"/>
<accession>Q2SNT7</accession>
<sequence length="104" mass="12326">MSWYAVKSLYHFGIKESGKNIYEERIVCFKAKSFDSAHAKALKEAEKYAKDCNFELHPEQSAYKQDGKKLRNGYEVWSVLYESDLDLEAFYNEHYLKYDYNPDS</sequence>
<proteinExistence type="predicted"/>
<dbReference type="InterPro" id="IPR025630">
    <property type="entry name" value="DUF4288"/>
</dbReference>
<evidence type="ECO:0000313" key="1">
    <source>
        <dbReference type="EMBL" id="ABC27687.1"/>
    </source>
</evidence>
<keyword evidence="2" id="KW-1185">Reference proteome</keyword>
<dbReference type="Pfam" id="PF14119">
    <property type="entry name" value="DUF4288"/>
    <property type="match status" value="1"/>
</dbReference>
<reference evidence="1 2" key="1">
    <citation type="journal article" date="2005" name="Nucleic Acids Res.">
        <title>Genomic blueprint of Hahella chejuensis, a marine microbe producing an algicidal agent.</title>
        <authorList>
            <person name="Jeong H."/>
            <person name="Yim J.H."/>
            <person name="Lee C."/>
            <person name="Choi S.-H."/>
            <person name="Park Y.K."/>
            <person name="Yoon S.H."/>
            <person name="Hur C.-G."/>
            <person name="Kang H.-Y."/>
            <person name="Kim D."/>
            <person name="Lee H.H."/>
            <person name="Park K.H."/>
            <person name="Park S.-H."/>
            <person name="Park H.-S."/>
            <person name="Lee H.K."/>
            <person name="Oh T.K."/>
            <person name="Kim J.F."/>
        </authorList>
    </citation>
    <scope>NUCLEOTIDE SEQUENCE [LARGE SCALE GENOMIC DNA]</scope>
    <source>
        <strain evidence="1 2">KCTC 2396</strain>
    </source>
</reference>
<dbReference type="KEGG" id="hch:HCH_00792"/>
<organism evidence="1 2">
    <name type="scientific">Hahella chejuensis (strain KCTC 2396)</name>
    <dbReference type="NCBI Taxonomy" id="349521"/>
    <lineage>
        <taxon>Bacteria</taxon>
        <taxon>Pseudomonadati</taxon>
        <taxon>Pseudomonadota</taxon>
        <taxon>Gammaproteobacteria</taxon>
        <taxon>Oceanospirillales</taxon>
        <taxon>Hahellaceae</taxon>
        <taxon>Hahella</taxon>
    </lineage>
</organism>